<name>A0A8S0U0X7_OLEEU</name>
<dbReference type="AlphaFoldDB" id="A0A8S0U0X7"/>
<comment type="caution">
    <text evidence="3">The sequence shown here is derived from an EMBL/GenBank/DDBJ whole genome shotgun (WGS) entry which is preliminary data.</text>
</comment>
<organism evidence="3 4">
    <name type="scientific">Olea europaea subsp. europaea</name>
    <dbReference type="NCBI Taxonomy" id="158383"/>
    <lineage>
        <taxon>Eukaryota</taxon>
        <taxon>Viridiplantae</taxon>
        <taxon>Streptophyta</taxon>
        <taxon>Embryophyta</taxon>
        <taxon>Tracheophyta</taxon>
        <taxon>Spermatophyta</taxon>
        <taxon>Magnoliopsida</taxon>
        <taxon>eudicotyledons</taxon>
        <taxon>Gunneridae</taxon>
        <taxon>Pentapetalae</taxon>
        <taxon>asterids</taxon>
        <taxon>lamiids</taxon>
        <taxon>Lamiales</taxon>
        <taxon>Oleaceae</taxon>
        <taxon>Oleeae</taxon>
        <taxon>Olea</taxon>
    </lineage>
</organism>
<dbReference type="Gramene" id="OE9A057122T1">
    <property type="protein sequence ID" value="OE9A057122C1"/>
    <property type="gene ID" value="OE9A057122"/>
</dbReference>
<dbReference type="InterPro" id="IPR025064">
    <property type="entry name" value="DUF4005"/>
</dbReference>
<evidence type="ECO:0000313" key="3">
    <source>
        <dbReference type="EMBL" id="CAA3011659.1"/>
    </source>
</evidence>
<evidence type="ECO:0000259" key="2">
    <source>
        <dbReference type="Pfam" id="PF13178"/>
    </source>
</evidence>
<reference evidence="3 4" key="1">
    <citation type="submission" date="2019-12" db="EMBL/GenBank/DDBJ databases">
        <authorList>
            <person name="Alioto T."/>
            <person name="Alioto T."/>
            <person name="Gomez Garrido J."/>
        </authorList>
    </citation>
    <scope>NUCLEOTIDE SEQUENCE [LARGE SCALE GENOMIC DNA]</scope>
</reference>
<dbReference type="EMBL" id="CACTIH010007373">
    <property type="protein sequence ID" value="CAA3011659.1"/>
    <property type="molecule type" value="Genomic_DNA"/>
</dbReference>
<dbReference type="OrthoDB" id="776767at2759"/>
<feature type="compositionally biased region" description="Basic and acidic residues" evidence="1">
    <location>
        <begin position="20"/>
        <end position="34"/>
    </location>
</feature>
<feature type="region of interest" description="Disordered" evidence="1">
    <location>
        <begin position="1"/>
        <end position="82"/>
    </location>
</feature>
<protein>
    <recommendedName>
        <fullName evidence="2">DUF4005 domain-containing protein</fullName>
    </recommendedName>
</protein>
<feature type="compositionally biased region" description="Polar residues" evidence="1">
    <location>
        <begin position="1"/>
        <end position="10"/>
    </location>
</feature>
<accession>A0A8S0U0X7</accession>
<feature type="region of interest" description="Disordered" evidence="1">
    <location>
        <begin position="347"/>
        <end position="374"/>
    </location>
</feature>
<feature type="domain" description="DUF4005" evidence="2">
    <location>
        <begin position="303"/>
        <end position="394"/>
    </location>
</feature>
<sequence>MGKTGENSWFNAVKRAFRSPVKDNETRNSRRGEEHEQEDEEKKRGKRRWVLWKPSLHETTIQHSEVKNKASPSPSSTSNRANLLKTPLSANGESEQRRGIAVAMAVTAAAEAAVATAQAAQSLVRVQTRVCDQRRRFSCEGSRSSLFTRNVSSTADDSEENSRTREEIQALIQKAKEFSLKHGNTLAHALTQQIWSVDDEGLELKNAKHFGTTMVKQWKRNDKGLCGKDTITTVEIDTDGPYSDRASNIDKLQYHQYYQDHQEKLYSYTIPSPLHRKCDDFSLHSPNMPPSPNITKSKVHSASPRYQRLETNYQTAETPTLRSNYFHRMSVSRNSVPASQPNYMATTASAKARVSSESAPRHRPSTPEREKTGSVKKRLYFPVPDQCNDIGINRHDSDHYSMNTQSYKNIHMVPFCVDQRSNISSCCIDSFADDISSAATCDTRRWLR</sequence>
<evidence type="ECO:0000256" key="1">
    <source>
        <dbReference type="SAM" id="MobiDB-lite"/>
    </source>
</evidence>
<gene>
    <name evidence="3" type="ORF">OLEA9_A057122</name>
</gene>
<feature type="compositionally biased region" description="Polar residues" evidence="1">
    <location>
        <begin position="70"/>
        <end position="81"/>
    </location>
</feature>
<evidence type="ECO:0000313" key="4">
    <source>
        <dbReference type="Proteomes" id="UP000594638"/>
    </source>
</evidence>
<dbReference type="Proteomes" id="UP000594638">
    <property type="component" value="Unassembled WGS sequence"/>
</dbReference>
<keyword evidence="4" id="KW-1185">Reference proteome</keyword>
<proteinExistence type="predicted"/>
<dbReference type="Pfam" id="PF13178">
    <property type="entry name" value="DUF4005"/>
    <property type="match status" value="1"/>
</dbReference>